<evidence type="ECO:0000313" key="3">
    <source>
        <dbReference type="Proteomes" id="UP001178354"/>
    </source>
</evidence>
<dbReference type="PANTHER" id="PTHR11106:SF27">
    <property type="entry name" value="MACRO DOMAIN-CONTAINING PROTEIN"/>
    <property type="match status" value="1"/>
</dbReference>
<dbReference type="Proteomes" id="UP001178354">
    <property type="component" value="Unassembled WGS sequence"/>
</dbReference>
<dbReference type="AlphaFoldDB" id="A0AAW8B2X2"/>
<name>A0AAW8B2X2_9GAMM</name>
<protein>
    <submittedName>
        <fullName evidence="2">O-acetyl-ADP-ribose deacetylase</fullName>
    </submittedName>
</protein>
<dbReference type="SMART" id="SM00506">
    <property type="entry name" value="A1pp"/>
    <property type="match status" value="1"/>
</dbReference>
<dbReference type="CDD" id="cd02908">
    <property type="entry name" value="Macro_OAADPr_deacetylase"/>
    <property type="match status" value="1"/>
</dbReference>
<dbReference type="InterPro" id="IPR002589">
    <property type="entry name" value="Macro_dom"/>
</dbReference>
<dbReference type="PROSITE" id="PS51154">
    <property type="entry name" value="MACRO"/>
    <property type="match status" value="1"/>
</dbReference>
<dbReference type="RefSeq" id="WP_305169700.1">
    <property type="nucleotide sequence ID" value="NZ_JAUUUU010000001.1"/>
</dbReference>
<sequence>MEVVVGDITRLKVEVVVNAANQQLAGGGGVDGAIHRAAGYEQLQQACRKLGGCPTGQVVVTPAFNLSARYIFHAVGPIWRGGGSGEQALLASCYRQAMVLANELGVSSIAFPAISCGVYGYPSELAAPLAVFEVQKQLDQGSSLQHVIFCCFDEVIAGYYRPLLA</sequence>
<dbReference type="Pfam" id="PF01661">
    <property type="entry name" value="Macro"/>
    <property type="match status" value="1"/>
</dbReference>
<comment type="caution">
    <text evidence="2">The sequence shown here is derived from an EMBL/GenBank/DDBJ whole genome shotgun (WGS) entry which is preliminary data.</text>
</comment>
<gene>
    <name evidence="2" type="ORF">Q8A57_00520</name>
</gene>
<proteinExistence type="predicted"/>
<dbReference type="PANTHER" id="PTHR11106">
    <property type="entry name" value="GANGLIOSIDE INDUCED DIFFERENTIATION ASSOCIATED PROTEIN 2-RELATED"/>
    <property type="match status" value="1"/>
</dbReference>
<feature type="domain" description="Macro" evidence="1">
    <location>
        <begin position="1"/>
        <end position="165"/>
    </location>
</feature>
<dbReference type="NCBIfam" id="NF001664">
    <property type="entry name" value="PRK00431.1-6"/>
    <property type="match status" value="1"/>
</dbReference>
<evidence type="ECO:0000259" key="1">
    <source>
        <dbReference type="PROSITE" id="PS51154"/>
    </source>
</evidence>
<reference evidence="2" key="1">
    <citation type="journal article" date="2010" name="Int. J. Syst. Evol. Microbiol.">
        <title>Porticoccus litoralis gen. nov., sp. nov., a gammaproteobacterium isolated from the Yellow Sea.</title>
        <authorList>
            <person name="Oh H.M."/>
            <person name="Kim H."/>
            <person name="Kim K.M."/>
            <person name="Min G.S."/>
            <person name="Cho J.C."/>
        </authorList>
    </citation>
    <scope>NUCLEOTIDE SEQUENCE</scope>
    <source>
        <strain evidence="2">DSM 25064</strain>
    </source>
</reference>
<organism evidence="2 3">
    <name type="scientific">Porticoccus litoralis</name>
    <dbReference type="NCBI Taxonomy" id="434086"/>
    <lineage>
        <taxon>Bacteria</taxon>
        <taxon>Pseudomonadati</taxon>
        <taxon>Pseudomonadota</taxon>
        <taxon>Gammaproteobacteria</taxon>
        <taxon>Cellvibrionales</taxon>
        <taxon>Porticoccaceae</taxon>
        <taxon>Porticoccus</taxon>
    </lineage>
</organism>
<reference evidence="2" key="2">
    <citation type="submission" date="2023-08" db="EMBL/GenBank/DDBJ databases">
        <authorList>
            <person name="Luo J."/>
        </authorList>
    </citation>
    <scope>NUCLEOTIDE SEQUENCE</scope>
    <source>
        <strain evidence="2">DSM 25064</strain>
    </source>
</reference>
<evidence type="ECO:0000313" key="2">
    <source>
        <dbReference type="EMBL" id="MDP1519448.1"/>
    </source>
</evidence>
<dbReference type="EMBL" id="JAUUUU010000001">
    <property type="protein sequence ID" value="MDP1519448.1"/>
    <property type="molecule type" value="Genomic_DNA"/>
</dbReference>
<accession>A0AAW8B2X2</accession>
<dbReference type="Gene3D" id="3.40.220.10">
    <property type="entry name" value="Leucine Aminopeptidase, subunit E, domain 1"/>
    <property type="match status" value="1"/>
</dbReference>
<dbReference type="SUPFAM" id="SSF52949">
    <property type="entry name" value="Macro domain-like"/>
    <property type="match status" value="1"/>
</dbReference>
<dbReference type="InterPro" id="IPR043472">
    <property type="entry name" value="Macro_dom-like"/>
</dbReference>
<keyword evidence="3" id="KW-1185">Reference proteome</keyword>